<protein>
    <submittedName>
        <fullName evidence="1">Uncharacterized protein</fullName>
    </submittedName>
</protein>
<name>A0A9D1L3F4_9BACT</name>
<reference evidence="1" key="2">
    <citation type="journal article" date="2021" name="PeerJ">
        <title>Extensive microbial diversity within the chicken gut microbiome revealed by metagenomics and culture.</title>
        <authorList>
            <person name="Gilroy R."/>
            <person name="Ravi A."/>
            <person name="Getino M."/>
            <person name="Pursley I."/>
            <person name="Horton D.L."/>
            <person name="Alikhan N.F."/>
            <person name="Baker D."/>
            <person name="Gharbi K."/>
            <person name="Hall N."/>
            <person name="Watson M."/>
            <person name="Adriaenssens E.M."/>
            <person name="Foster-Nyarko E."/>
            <person name="Jarju S."/>
            <person name="Secka A."/>
            <person name="Antonio M."/>
            <person name="Oren A."/>
            <person name="Chaudhuri R.R."/>
            <person name="La Ragione R."/>
            <person name="Hildebrand F."/>
            <person name="Pallen M.J."/>
        </authorList>
    </citation>
    <scope>NUCLEOTIDE SEQUENCE</scope>
    <source>
        <strain evidence="1">CHK197-8231</strain>
    </source>
</reference>
<proteinExistence type="predicted"/>
<dbReference type="Proteomes" id="UP000824087">
    <property type="component" value="Unassembled WGS sequence"/>
</dbReference>
<evidence type="ECO:0000313" key="1">
    <source>
        <dbReference type="EMBL" id="HIU22551.1"/>
    </source>
</evidence>
<accession>A0A9D1L3F4</accession>
<dbReference type="AlphaFoldDB" id="A0A9D1L3F4"/>
<organism evidence="1 2">
    <name type="scientific">Candidatus Fimihabitans intestinipullorum</name>
    <dbReference type="NCBI Taxonomy" id="2840820"/>
    <lineage>
        <taxon>Bacteria</taxon>
        <taxon>Bacillati</taxon>
        <taxon>Mycoplasmatota</taxon>
        <taxon>Mycoplasmatota incertae sedis</taxon>
        <taxon>Candidatus Fimihabitans</taxon>
    </lineage>
</organism>
<dbReference type="EMBL" id="DVML01000018">
    <property type="protein sequence ID" value="HIU22551.1"/>
    <property type="molecule type" value="Genomic_DNA"/>
</dbReference>
<gene>
    <name evidence="1" type="ORF">IAD49_03100</name>
</gene>
<sequence>MREYMTEKEIDDLVKEIMDLPRVESSQPVSTIYGFDVDTLINTLRDFKRLPTYDEVLKQNQKYKVVIDRARVLVNNVYNSLENADKPIKFYEELLDILNINERN</sequence>
<reference evidence="1" key="1">
    <citation type="submission" date="2020-10" db="EMBL/GenBank/DDBJ databases">
        <authorList>
            <person name="Gilroy R."/>
        </authorList>
    </citation>
    <scope>NUCLEOTIDE SEQUENCE</scope>
    <source>
        <strain evidence="1">CHK197-8231</strain>
    </source>
</reference>
<evidence type="ECO:0000313" key="2">
    <source>
        <dbReference type="Proteomes" id="UP000824087"/>
    </source>
</evidence>
<comment type="caution">
    <text evidence="1">The sequence shown here is derived from an EMBL/GenBank/DDBJ whole genome shotgun (WGS) entry which is preliminary data.</text>
</comment>